<evidence type="ECO:0000313" key="5">
    <source>
        <dbReference type="Proteomes" id="UP000019460"/>
    </source>
</evidence>
<dbReference type="CDD" id="cd00254">
    <property type="entry name" value="LT-like"/>
    <property type="match status" value="1"/>
</dbReference>
<feature type="domain" description="Transglycosylase SLT" evidence="3">
    <location>
        <begin position="31"/>
        <end position="127"/>
    </location>
</feature>
<dbReference type="InterPro" id="IPR023346">
    <property type="entry name" value="Lysozyme-like_dom_sf"/>
</dbReference>
<dbReference type="GO" id="GO:0000270">
    <property type="term" value="P:peptidoglycan metabolic process"/>
    <property type="evidence" value="ECO:0007669"/>
    <property type="project" value="InterPro"/>
</dbReference>
<comment type="similarity">
    <text evidence="1">Belongs to the transglycosylase Slt family.</text>
</comment>
<dbReference type="Pfam" id="PF01464">
    <property type="entry name" value="SLT"/>
    <property type="match status" value="1"/>
</dbReference>
<name>W9VY87_9GAMM</name>
<reference evidence="4 5" key="1">
    <citation type="submission" date="2012-11" db="EMBL/GenBank/DDBJ databases">
        <title>Genome assembly of Thiorhodococcus sp. AK35.</title>
        <authorList>
            <person name="Nupur N."/>
            <person name="Khatri I."/>
            <person name="Subramanian S."/>
            <person name="Pinnaka A."/>
        </authorList>
    </citation>
    <scope>NUCLEOTIDE SEQUENCE [LARGE SCALE GENOMIC DNA]</scope>
    <source>
        <strain evidence="4 5">AK35</strain>
    </source>
</reference>
<dbReference type="PANTHER" id="PTHR37423">
    <property type="entry name" value="SOLUBLE LYTIC MUREIN TRANSGLYCOSYLASE-RELATED"/>
    <property type="match status" value="1"/>
</dbReference>
<dbReference type="STRING" id="1249627.D779_1431"/>
<proteinExistence type="inferred from homology"/>
<sequence length="272" mass="29575">MEDAAASAARPLPEPPQGPVPSRTAIRSAIDRYAVLFRLDRNLLHAIVSVESAYDPLAVSSKGAVGLMQLMPETAADYGVTSVDRLFDVHTNLEAGARHLKRLIEKYGSIGKAVMAYNAGEGAVERSEGVLDYPETQLYTYQVLSRFLRMKGIPLYSERAEQVLGMRMMPVAATAGVAGIGGAARSPVSFAPAATSAAWPEDAPWSEPAREAARKDMPTRLKSRLSAPGNSLLGSHLQELAERRKRFSRQAEQRSKAQNPRTQTFADPDRAR</sequence>
<dbReference type="PROSITE" id="PS00922">
    <property type="entry name" value="TRANSGLYCOSYLASE"/>
    <property type="match status" value="1"/>
</dbReference>
<dbReference type="SUPFAM" id="SSF53955">
    <property type="entry name" value="Lysozyme-like"/>
    <property type="match status" value="1"/>
</dbReference>
<feature type="region of interest" description="Disordered" evidence="2">
    <location>
        <begin position="1"/>
        <end position="23"/>
    </location>
</feature>
<feature type="compositionally biased region" description="Polar residues" evidence="2">
    <location>
        <begin position="256"/>
        <end position="265"/>
    </location>
</feature>
<keyword evidence="5" id="KW-1185">Reference proteome</keyword>
<organism evidence="4 5">
    <name type="scientific">Imhoffiella purpurea</name>
    <dbReference type="NCBI Taxonomy" id="1249627"/>
    <lineage>
        <taxon>Bacteria</taxon>
        <taxon>Pseudomonadati</taxon>
        <taxon>Pseudomonadota</taxon>
        <taxon>Gammaproteobacteria</taxon>
        <taxon>Chromatiales</taxon>
        <taxon>Chromatiaceae</taxon>
        <taxon>Imhoffiella</taxon>
    </lineage>
</organism>
<dbReference type="InterPro" id="IPR008258">
    <property type="entry name" value="Transglycosylase_SLT_dom_1"/>
</dbReference>
<protein>
    <submittedName>
        <fullName evidence="4">Lytic transglycosylase</fullName>
    </submittedName>
</protein>
<feature type="compositionally biased region" description="Basic and acidic residues" evidence="2">
    <location>
        <begin position="208"/>
        <end position="219"/>
    </location>
</feature>
<dbReference type="eggNOG" id="COG0741">
    <property type="taxonomic scope" value="Bacteria"/>
</dbReference>
<evidence type="ECO:0000256" key="1">
    <source>
        <dbReference type="ARBA" id="ARBA00007734"/>
    </source>
</evidence>
<evidence type="ECO:0000259" key="3">
    <source>
        <dbReference type="Pfam" id="PF01464"/>
    </source>
</evidence>
<dbReference type="GO" id="GO:0016020">
    <property type="term" value="C:membrane"/>
    <property type="evidence" value="ECO:0007669"/>
    <property type="project" value="InterPro"/>
</dbReference>
<evidence type="ECO:0000313" key="4">
    <source>
        <dbReference type="EMBL" id="EXJ15335.1"/>
    </source>
</evidence>
<accession>W9VY87</accession>
<dbReference type="PANTHER" id="PTHR37423:SF2">
    <property type="entry name" value="MEMBRANE-BOUND LYTIC MUREIN TRANSGLYCOSYLASE C"/>
    <property type="match status" value="1"/>
</dbReference>
<evidence type="ECO:0000256" key="2">
    <source>
        <dbReference type="SAM" id="MobiDB-lite"/>
    </source>
</evidence>
<dbReference type="GO" id="GO:0008933">
    <property type="term" value="F:peptidoglycan lytic transglycosylase activity"/>
    <property type="evidence" value="ECO:0007669"/>
    <property type="project" value="InterPro"/>
</dbReference>
<comment type="caution">
    <text evidence="4">The sequence shown here is derived from an EMBL/GenBank/DDBJ whole genome shotgun (WGS) entry which is preliminary data.</text>
</comment>
<dbReference type="AlphaFoldDB" id="W9VY87"/>
<feature type="region of interest" description="Disordered" evidence="2">
    <location>
        <begin position="197"/>
        <end position="272"/>
    </location>
</feature>
<dbReference type="EMBL" id="AONC01000027">
    <property type="protein sequence ID" value="EXJ15335.1"/>
    <property type="molecule type" value="Genomic_DNA"/>
</dbReference>
<dbReference type="InterPro" id="IPR000189">
    <property type="entry name" value="Transglyc_AS"/>
</dbReference>
<dbReference type="Proteomes" id="UP000019460">
    <property type="component" value="Unassembled WGS sequence"/>
</dbReference>
<gene>
    <name evidence="4" type="ORF">D779_1431</name>
</gene>
<dbReference type="Gene3D" id="1.10.530.10">
    <property type="match status" value="1"/>
</dbReference>